<sequence length="69" mass="7199">MAIPISEIASHHSRAGSSRAAWHHLTSWVAATASPTQARKASSSAALSCPSTTAASKWSAACIATYPFW</sequence>
<evidence type="ECO:0000313" key="2">
    <source>
        <dbReference type="Proteomes" id="UP000236754"/>
    </source>
</evidence>
<dbReference type="EMBL" id="FNVU01000008">
    <property type="protein sequence ID" value="SEG68382.1"/>
    <property type="molecule type" value="Genomic_DNA"/>
</dbReference>
<accession>A0A1H6C638</accession>
<reference evidence="1 2" key="1">
    <citation type="submission" date="2016-10" db="EMBL/GenBank/DDBJ databases">
        <authorList>
            <person name="de Groot N.N."/>
        </authorList>
    </citation>
    <scope>NUCLEOTIDE SEQUENCE [LARGE SCALE GENOMIC DNA]</scope>
    <source>
        <strain evidence="1 2">CGMCC 4.2023</strain>
    </source>
</reference>
<name>A0A1H6C638_9ACTN</name>
<keyword evidence="2" id="KW-1185">Reference proteome</keyword>
<dbReference type="AlphaFoldDB" id="A0A1H6C638"/>
<proteinExistence type="predicted"/>
<evidence type="ECO:0000313" key="1">
    <source>
        <dbReference type="EMBL" id="SEG68382.1"/>
    </source>
</evidence>
<dbReference type="RefSeq" id="WP_103887202.1">
    <property type="nucleotide sequence ID" value="NZ_FNVU01000008.1"/>
</dbReference>
<organism evidence="1 2">
    <name type="scientific">Actinacidiphila yanglinensis</name>
    <dbReference type="NCBI Taxonomy" id="310779"/>
    <lineage>
        <taxon>Bacteria</taxon>
        <taxon>Bacillati</taxon>
        <taxon>Actinomycetota</taxon>
        <taxon>Actinomycetes</taxon>
        <taxon>Kitasatosporales</taxon>
        <taxon>Streptomycetaceae</taxon>
        <taxon>Actinacidiphila</taxon>
    </lineage>
</organism>
<protein>
    <submittedName>
        <fullName evidence="1">Uncharacterized protein</fullName>
    </submittedName>
</protein>
<gene>
    <name evidence="1" type="ORF">SAMN05216223_10889</name>
</gene>
<dbReference type="Proteomes" id="UP000236754">
    <property type="component" value="Unassembled WGS sequence"/>
</dbReference>